<dbReference type="NCBIfam" id="TIGR01640">
    <property type="entry name" value="F_box_assoc_1"/>
    <property type="match status" value="1"/>
</dbReference>
<dbReference type="Pfam" id="PF07734">
    <property type="entry name" value="FBA_1"/>
    <property type="match status" value="1"/>
</dbReference>
<organism evidence="4 5">
    <name type="scientific">Vigna unguiculata</name>
    <name type="common">Cowpea</name>
    <dbReference type="NCBI Taxonomy" id="3917"/>
    <lineage>
        <taxon>Eukaryota</taxon>
        <taxon>Viridiplantae</taxon>
        <taxon>Streptophyta</taxon>
        <taxon>Embryophyta</taxon>
        <taxon>Tracheophyta</taxon>
        <taxon>Spermatophyta</taxon>
        <taxon>Magnoliopsida</taxon>
        <taxon>eudicotyledons</taxon>
        <taxon>Gunneridae</taxon>
        <taxon>Pentapetalae</taxon>
        <taxon>rosids</taxon>
        <taxon>fabids</taxon>
        <taxon>Fabales</taxon>
        <taxon>Fabaceae</taxon>
        <taxon>Papilionoideae</taxon>
        <taxon>50 kb inversion clade</taxon>
        <taxon>NPAAA clade</taxon>
        <taxon>indigoferoid/millettioid clade</taxon>
        <taxon>Phaseoleae</taxon>
        <taxon>Vigna</taxon>
    </lineage>
</organism>
<dbReference type="EMBL" id="CP039354">
    <property type="protein sequence ID" value="QCE12079.1"/>
    <property type="molecule type" value="Genomic_DNA"/>
</dbReference>
<dbReference type="InterPro" id="IPR001810">
    <property type="entry name" value="F-box_dom"/>
</dbReference>
<sequence>MLSEDVLCENILLEILSRLRVKSLKRFMCVNKFFQSLILDPCFVTMHLQNSRKNTNFLLKYLDGDKTSRSVIAPPINSLFEDSNPLFLDIHGSTLQRNKYQVIGSCNGLVCLAIWRNRKGPSMFQLWNPATKKYVTYPNSSLKVFKEEKVAMLGFGYDNSTHTYKVVAIVSHMDSKYSRSFRSVICSLNDESNWRDIQNFPVNPAGVEANGIYLNNTINWLGRPNSNDSKYHSYVRFDKVVIASLDLETETYTEMLLPHELKGVFIRHLCFPCGQLHCNEVPLIGVLSGCLSLFLRNRETRHLSIWQIKEIENQKSWILLLNISFHDLGVNTIPTKFDHEYDLWTTLRVDQHFFCSDNNLLPLCMVENDRDIVIIRSSFQGHVKQTIIYNLRDETVIVRKMAANLRWIYPFDYVESLVSPIGSTRT</sequence>
<name>A0A4D6NE02_VIGUN</name>
<dbReference type="InterPro" id="IPR017451">
    <property type="entry name" value="F-box-assoc_interact_dom"/>
</dbReference>
<keyword evidence="5" id="KW-1185">Reference proteome</keyword>
<feature type="domain" description="F-box" evidence="1">
    <location>
        <begin position="7"/>
        <end position="43"/>
    </location>
</feature>
<protein>
    <submittedName>
        <fullName evidence="4">Uncharacterized protein</fullName>
    </submittedName>
</protein>
<dbReference type="Proteomes" id="UP000501690">
    <property type="component" value="Linkage Group LG10"/>
</dbReference>
<dbReference type="AlphaFoldDB" id="A0A4D6NE02"/>
<dbReference type="InterPro" id="IPR050796">
    <property type="entry name" value="SCF_F-box_component"/>
</dbReference>
<dbReference type="InterPro" id="IPR032675">
    <property type="entry name" value="LRR_dom_sf"/>
</dbReference>
<reference evidence="4 5" key="1">
    <citation type="submission" date="2019-04" db="EMBL/GenBank/DDBJ databases">
        <title>An improved genome assembly and genetic linkage map for asparagus bean, Vigna unguiculata ssp. sesquipedialis.</title>
        <authorList>
            <person name="Xia Q."/>
            <person name="Zhang R."/>
            <person name="Dong Y."/>
        </authorList>
    </citation>
    <scope>NUCLEOTIDE SEQUENCE [LARGE SCALE GENOMIC DNA]</scope>
    <source>
        <tissue evidence="4">Leaf</tissue>
    </source>
</reference>
<evidence type="ECO:0000313" key="4">
    <source>
        <dbReference type="EMBL" id="QCE12080.1"/>
    </source>
</evidence>
<evidence type="ECO:0000259" key="2">
    <source>
        <dbReference type="Pfam" id="PF07734"/>
    </source>
</evidence>
<dbReference type="EMBL" id="CP039354">
    <property type="protein sequence ID" value="QCE12080.1"/>
    <property type="molecule type" value="Genomic_DNA"/>
</dbReference>
<dbReference type="InterPro" id="IPR006527">
    <property type="entry name" value="F-box-assoc_dom_typ1"/>
</dbReference>
<dbReference type="PANTHER" id="PTHR31672:SF13">
    <property type="entry name" value="F-BOX PROTEIN CPR30-LIKE"/>
    <property type="match status" value="1"/>
</dbReference>
<accession>A0A4D6NE02</accession>
<evidence type="ECO:0000313" key="5">
    <source>
        <dbReference type="Proteomes" id="UP000501690"/>
    </source>
</evidence>
<evidence type="ECO:0000313" key="3">
    <source>
        <dbReference type="EMBL" id="QCE12079.1"/>
    </source>
</evidence>
<dbReference type="SUPFAM" id="SSF81383">
    <property type="entry name" value="F-box domain"/>
    <property type="match status" value="1"/>
</dbReference>
<evidence type="ECO:0000259" key="1">
    <source>
        <dbReference type="Pfam" id="PF00646"/>
    </source>
</evidence>
<feature type="domain" description="F-box associated beta-propeller type 1" evidence="2">
    <location>
        <begin position="94"/>
        <end position="419"/>
    </location>
</feature>
<dbReference type="Pfam" id="PF00646">
    <property type="entry name" value="F-box"/>
    <property type="match status" value="1"/>
</dbReference>
<dbReference type="PANTHER" id="PTHR31672">
    <property type="entry name" value="BNACNNG10540D PROTEIN"/>
    <property type="match status" value="1"/>
</dbReference>
<proteinExistence type="predicted"/>
<dbReference type="InterPro" id="IPR036047">
    <property type="entry name" value="F-box-like_dom_sf"/>
</dbReference>
<gene>
    <name evidence="3" type="ORF">DEO72_LG10g3319</name>
    <name evidence="4" type="ORF">DEO72_LG10g3320</name>
</gene>
<dbReference type="Gene3D" id="3.80.10.10">
    <property type="entry name" value="Ribonuclease Inhibitor"/>
    <property type="match status" value="1"/>
</dbReference>